<protein>
    <submittedName>
        <fullName evidence="8">RagB/SusD family nutrient uptake outer membrane protein</fullName>
    </submittedName>
</protein>
<evidence type="ECO:0000256" key="3">
    <source>
        <dbReference type="ARBA" id="ARBA00022729"/>
    </source>
</evidence>
<evidence type="ECO:0000313" key="9">
    <source>
        <dbReference type="Proteomes" id="UP001207408"/>
    </source>
</evidence>
<evidence type="ECO:0000313" key="8">
    <source>
        <dbReference type="EMBL" id="MCW3804469.1"/>
    </source>
</evidence>
<keyword evidence="9" id="KW-1185">Reference proteome</keyword>
<comment type="similarity">
    <text evidence="2">Belongs to the SusD family.</text>
</comment>
<organism evidence="8 9">
    <name type="scientific">Plebeiibacterium marinum</name>
    <dbReference type="NCBI Taxonomy" id="2992111"/>
    <lineage>
        <taxon>Bacteria</taxon>
        <taxon>Pseudomonadati</taxon>
        <taxon>Bacteroidota</taxon>
        <taxon>Bacteroidia</taxon>
        <taxon>Marinilabiliales</taxon>
        <taxon>Marinilabiliaceae</taxon>
        <taxon>Plebeiibacterium</taxon>
    </lineage>
</organism>
<accession>A0AAE3MBC2</accession>
<evidence type="ECO:0000259" key="6">
    <source>
        <dbReference type="Pfam" id="PF07980"/>
    </source>
</evidence>
<feature type="domain" description="RagB/SusD" evidence="6">
    <location>
        <begin position="279"/>
        <end position="611"/>
    </location>
</feature>
<feature type="domain" description="SusD-like N-terminal" evidence="7">
    <location>
        <begin position="8"/>
        <end position="202"/>
    </location>
</feature>
<proteinExistence type="inferred from homology"/>
<dbReference type="Proteomes" id="UP001207408">
    <property type="component" value="Unassembled WGS sequence"/>
</dbReference>
<evidence type="ECO:0000256" key="1">
    <source>
        <dbReference type="ARBA" id="ARBA00004442"/>
    </source>
</evidence>
<evidence type="ECO:0000256" key="4">
    <source>
        <dbReference type="ARBA" id="ARBA00023136"/>
    </source>
</evidence>
<dbReference type="Pfam" id="PF14322">
    <property type="entry name" value="SusD-like_3"/>
    <property type="match status" value="1"/>
</dbReference>
<reference evidence="8" key="1">
    <citation type="submission" date="2022-10" db="EMBL/GenBank/DDBJ databases">
        <authorList>
            <person name="Yu W.X."/>
        </authorList>
    </citation>
    <scope>NUCLEOTIDE SEQUENCE</scope>
    <source>
        <strain evidence="8">D04</strain>
    </source>
</reference>
<comment type="caution">
    <text evidence="8">The sequence shown here is derived from an EMBL/GenBank/DDBJ whole genome shotgun (WGS) entry which is preliminary data.</text>
</comment>
<dbReference type="AlphaFoldDB" id="A0AAE3MBC2"/>
<keyword evidence="4" id="KW-0472">Membrane</keyword>
<evidence type="ECO:0000259" key="7">
    <source>
        <dbReference type="Pfam" id="PF14322"/>
    </source>
</evidence>
<dbReference type="InterPro" id="IPR033985">
    <property type="entry name" value="SusD-like_N"/>
</dbReference>
<sequence length="614" mass="70258">MGCNDDRFLDREPTDVLSDDQLWSDNSLILSLLADLYDRIPEYQSTQNWWNFADFDQAFGSSYSDYWRHKNNKWDYSEWTVAWYDYYTLIREVNLFIQKAGFYLNDNTIKARYIAEGRFIRAAIYFEMVKRVGGVPLITEPLSYDFSGDPSYLRTPRSKEHEIYDFVLNELDDILDDLPNDIEIKSRATQGLVLAMGCRVALYAGSIARYGVNTPEVTLVGGEVGIEVSKADTYYQKALLLAETLLDASKYGYSLYQENQEDLSANFADVFLKKANNREVLFVKDFKLQSGKTVNFTVENQPWSGAEDLEGGRMNPSLNLVQSFELLDNSFQTFQTKDAAGGYLFFDSPEKMFEGRDARLKGTVLVPGTKFKGKDLDIWAGYVLADGSVITGDTYGQRKVLPGRDVEEQVVGIDGPINGLEFSAQTGFYCRKYLDPATGSGQRGLKSEVWWIRYRLAEVYLNAAEAAFELGKVSIAAEYINVVRRRAGFTIDLSESDMSFDRIVHERKVELAFEGHLLWDMKRWRLAHKVWNGETVPLTNKPWKADEVSNRVYGLWPYKYYNPGDENDGKYLFKQVLPNEVTGCDYFRLGNYYSNISDDVLSKNPLLVKNPNQL</sequence>
<dbReference type="Pfam" id="PF07980">
    <property type="entry name" value="SusD_RagB"/>
    <property type="match status" value="1"/>
</dbReference>
<dbReference type="Gene3D" id="1.25.40.390">
    <property type="match status" value="1"/>
</dbReference>
<evidence type="ECO:0000256" key="5">
    <source>
        <dbReference type="ARBA" id="ARBA00023237"/>
    </source>
</evidence>
<dbReference type="InterPro" id="IPR011990">
    <property type="entry name" value="TPR-like_helical_dom_sf"/>
</dbReference>
<dbReference type="InterPro" id="IPR012944">
    <property type="entry name" value="SusD_RagB_dom"/>
</dbReference>
<evidence type="ECO:0000256" key="2">
    <source>
        <dbReference type="ARBA" id="ARBA00006275"/>
    </source>
</evidence>
<keyword evidence="5" id="KW-0998">Cell outer membrane</keyword>
<dbReference type="GO" id="GO:0009279">
    <property type="term" value="C:cell outer membrane"/>
    <property type="evidence" value="ECO:0007669"/>
    <property type="project" value="UniProtKB-SubCell"/>
</dbReference>
<gene>
    <name evidence="8" type="ORF">OM074_02465</name>
</gene>
<comment type="subcellular location">
    <subcellularLocation>
        <location evidence="1">Cell outer membrane</location>
    </subcellularLocation>
</comment>
<dbReference type="SUPFAM" id="SSF48452">
    <property type="entry name" value="TPR-like"/>
    <property type="match status" value="1"/>
</dbReference>
<name>A0AAE3MBC2_9BACT</name>
<dbReference type="EMBL" id="JAPDPI010000003">
    <property type="protein sequence ID" value="MCW3804469.1"/>
    <property type="molecule type" value="Genomic_DNA"/>
</dbReference>
<keyword evidence="3" id="KW-0732">Signal</keyword>